<dbReference type="RefSeq" id="WP_058353817.1">
    <property type="nucleotide sequence ID" value="NZ_CABMMD010000193.1"/>
</dbReference>
<dbReference type="STRING" id="290052.ASU35_14725"/>
<dbReference type="SUPFAM" id="SSF52540">
    <property type="entry name" value="P-loop containing nucleoside triphosphate hydrolases"/>
    <property type="match status" value="1"/>
</dbReference>
<dbReference type="AlphaFoldDB" id="A0A0V8QC32"/>
<dbReference type="Pfam" id="PF13177">
    <property type="entry name" value="DNA_pol3_delta2"/>
    <property type="match status" value="1"/>
</dbReference>
<dbReference type="InterPro" id="IPR027417">
    <property type="entry name" value="P-loop_NTPase"/>
</dbReference>
<dbReference type="GO" id="GO:0003677">
    <property type="term" value="F:DNA binding"/>
    <property type="evidence" value="ECO:0007669"/>
    <property type="project" value="InterPro"/>
</dbReference>
<dbReference type="GO" id="GO:0003887">
    <property type="term" value="F:DNA-directed DNA polymerase activity"/>
    <property type="evidence" value="ECO:0007669"/>
    <property type="project" value="InterPro"/>
</dbReference>
<reference evidence="1 2" key="1">
    <citation type="submission" date="2015-11" db="EMBL/GenBank/DDBJ databases">
        <title>Butyribacter intestini gen. nov., sp. nov., a butyric acid-producing bacterium of the family Lachnospiraceae isolated from the human faeces.</title>
        <authorList>
            <person name="Zou Y."/>
            <person name="Xue W."/>
            <person name="Luo G."/>
            <person name="Lv M."/>
        </authorList>
    </citation>
    <scope>NUCLEOTIDE SEQUENCE [LARGE SCALE GENOMIC DNA]</scope>
    <source>
        <strain evidence="1 2">ACET-33324</strain>
    </source>
</reference>
<dbReference type="PANTHER" id="PTHR11669">
    <property type="entry name" value="REPLICATION FACTOR C / DNA POLYMERASE III GAMMA-TAU SUBUNIT"/>
    <property type="match status" value="1"/>
</dbReference>
<dbReference type="NCBIfam" id="TIGR00678">
    <property type="entry name" value="holB"/>
    <property type="match status" value="1"/>
</dbReference>
<accession>A0A0V8QC32</accession>
<protein>
    <submittedName>
        <fullName evidence="1">DNA polymerase III subunit delta</fullName>
    </submittedName>
</protein>
<proteinExistence type="predicted"/>
<evidence type="ECO:0000313" key="1">
    <source>
        <dbReference type="EMBL" id="KSV57939.1"/>
    </source>
</evidence>
<dbReference type="GO" id="GO:0008408">
    <property type="term" value="F:3'-5' exonuclease activity"/>
    <property type="evidence" value="ECO:0007669"/>
    <property type="project" value="InterPro"/>
</dbReference>
<evidence type="ECO:0000313" key="2">
    <source>
        <dbReference type="Proteomes" id="UP000054874"/>
    </source>
</evidence>
<organism evidence="1 2">
    <name type="scientific">Acetivibrio ethanolgignens</name>
    <dbReference type="NCBI Taxonomy" id="290052"/>
    <lineage>
        <taxon>Bacteria</taxon>
        <taxon>Bacillati</taxon>
        <taxon>Bacillota</taxon>
        <taxon>Clostridia</taxon>
        <taxon>Eubacteriales</taxon>
        <taxon>Oscillospiraceae</taxon>
        <taxon>Acetivibrio</taxon>
    </lineage>
</organism>
<dbReference type="Proteomes" id="UP000054874">
    <property type="component" value="Unassembled WGS sequence"/>
</dbReference>
<dbReference type="InterPro" id="IPR004622">
    <property type="entry name" value="DNA_pol_HolB"/>
</dbReference>
<dbReference type="SUPFAM" id="SSF48019">
    <property type="entry name" value="post-AAA+ oligomerization domain-like"/>
    <property type="match status" value="1"/>
</dbReference>
<gene>
    <name evidence="1" type="ORF">ASU35_14725</name>
</gene>
<dbReference type="EMBL" id="LNAM01000193">
    <property type="protein sequence ID" value="KSV57939.1"/>
    <property type="molecule type" value="Genomic_DNA"/>
</dbReference>
<dbReference type="InterPro" id="IPR008921">
    <property type="entry name" value="DNA_pol3_clamp-load_cplx_C"/>
</dbReference>
<dbReference type="InterPro" id="IPR050238">
    <property type="entry name" value="DNA_Rep/Repair_Clamp_Loader"/>
</dbReference>
<sequence length="331" mass="37646">MLDFKDILGREEIKEHLQTAIAQNKVSHAYIIHGEHGAGKRLIASVFAAALQCEERGVNPCGTCKSCLQAQTNNHPDIIWVTHEKLSIGVDDIRLQVNNDIGIKPYSGPRKIYIIADADKMTEQAQNALLKTIEEPPEYAVVILLAENVNHLLQTILSRCVILNLKPVSEDEITAYLVNQYNIPDYAARLAAQFSQGNVGKAIRYGTSGDFDKIKEDTLHLLKYIDDMEIHEIVEAIRKLSEYKHKISDCIDFMQLWYRDILMYKVTKDPDKLLFKEEFRFISAQAKKRSYEGLENIIKAMDKARLRLAANVNSDIAIELMLLTIKECEND</sequence>
<dbReference type="OrthoDB" id="9810148at2"/>
<dbReference type="Gene3D" id="3.40.50.300">
    <property type="entry name" value="P-loop containing nucleotide triphosphate hydrolases"/>
    <property type="match status" value="1"/>
</dbReference>
<name>A0A0V8QC32_9FIRM</name>
<keyword evidence="2" id="KW-1185">Reference proteome</keyword>
<dbReference type="PANTHER" id="PTHR11669:SF8">
    <property type="entry name" value="DNA POLYMERASE III SUBUNIT DELTA"/>
    <property type="match status" value="1"/>
</dbReference>
<comment type="caution">
    <text evidence="1">The sequence shown here is derived from an EMBL/GenBank/DDBJ whole genome shotgun (WGS) entry which is preliminary data.</text>
</comment>
<dbReference type="GO" id="GO:0006261">
    <property type="term" value="P:DNA-templated DNA replication"/>
    <property type="evidence" value="ECO:0007669"/>
    <property type="project" value="TreeGrafter"/>
</dbReference>